<dbReference type="Proteomes" id="UP000242287">
    <property type="component" value="Unassembled WGS sequence"/>
</dbReference>
<keyword evidence="2" id="KW-1185">Reference proteome</keyword>
<name>A0A2A9NV95_9AGAR</name>
<evidence type="ECO:0000313" key="1">
    <source>
        <dbReference type="EMBL" id="PFH54028.1"/>
    </source>
</evidence>
<protein>
    <submittedName>
        <fullName evidence="1">Uncharacterized protein</fullName>
    </submittedName>
</protein>
<dbReference type="EMBL" id="KZ301971">
    <property type="protein sequence ID" value="PFH54028.1"/>
    <property type="molecule type" value="Genomic_DNA"/>
</dbReference>
<accession>A0A2A9NV95</accession>
<gene>
    <name evidence="1" type="ORF">AMATHDRAFT_53806</name>
</gene>
<dbReference type="AlphaFoldDB" id="A0A2A9NV95"/>
<organism evidence="1 2">
    <name type="scientific">Amanita thiersii Skay4041</name>
    <dbReference type="NCBI Taxonomy" id="703135"/>
    <lineage>
        <taxon>Eukaryota</taxon>
        <taxon>Fungi</taxon>
        <taxon>Dikarya</taxon>
        <taxon>Basidiomycota</taxon>
        <taxon>Agaricomycotina</taxon>
        <taxon>Agaricomycetes</taxon>
        <taxon>Agaricomycetidae</taxon>
        <taxon>Agaricales</taxon>
        <taxon>Pluteineae</taxon>
        <taxon>Amanitaceae</taxon>
        <taxon>Amanita</taxon>
    </lineage>
</organism>
<dbReference type="OrthoDB" id="3071225at2759"/>
<sequence length="405" mass="45994">MYPPYDSLPQDTYHHLDAAWNNNPYHPQEDNNKHNYPLYRYDSPVDPYSIPSSPSSSSTNLSVEDDVKLLFYSCPNEIRRALEHLSDSVQRGLLHSNSSDSLNPLAMPFVPTTPNTTGVYDKDLLTPRVPASDLPLPSHPPKRQHNVPLPHVYQNRPPWFPAFWAGVNSSDDSVQQRFALSLVTGGDWLSSPRSLGELAQYFVWRASCLLDGISGVESAKALGIDIRFSLFALNVFHKFWQFLSEEAAAQFIWYLGDSVVRVFTSTWDINEQLDRFHPKADEYLRTPSQVFAGLALASFIGDLYQQSLLRNTHLNKCLRILKQNLYFVEHVDALRSLVCHAGPSYWRKTDEINNFLATVLVAAGRVRDEASLCGQAREEGQVMTMIDDVSNVLKQWNAETRVYMQ</sequence>
<evidence type="ECO:0000313" key="2">
    <source>
        <dbReference type="Proteomes" id="UP000242287"/>
    </source>
</evidence>
<proteinExistence type="predicted"/>
<reference evidence="1 2" key="1">
    <citation type="submission" date="2014-02" db="EMBL/GenBank/DDBJ databases">
        <title>Transposable element dynamics among asymbiotic and ectomycorrhizal Amanita fungi.</title>
        <authorList>
            <consortium name="DOE Joint Genome Institute"/>
            <person name="Hess J."/>
            <person name="Skrede I."/>
            <person name="Wolfe B."/>
            <person name="LaButti K."/>
            <person name="Ohm R.A."/>
            <person name="Grigoriev I.V."/>
            <person name="Pringle A."/>
        </authorList>
    </citation>
    <scope>NUCLEOTIDE SEQUENCE [LARGE SCALE GENOMIC DNA]</scope>
    <source>
        <strain evidence="1 2">SKay4041</strain>
    </source>
</reference>